<dbReference type="Proteomes" id="UP000664795">
    <property type="component" value="Unassembled WGS sequence"/>
</dbReference>
<reference evidence="2 3" key="1">
    <citation type="submission" date="2021-03" db="EMBL/GenBank/DDBJ databases">
        <title>Fibrella sp. HMF5036 genome sequencing and assembly.</title>
        <authorList>
            <person name="Kang H."/>
            <person name="Kim H."/>
            <person name="Bae S."/>
            <person name="Joh K."/>
        </authorList>
    </citation>
    <scope>NUCLEOTIDE SEQUENCE [LARGE SCALE GENOMIC DNA]</scope>
    <source>
        <strain evidence="2 3">HMF5036</strain>
    </source>
</reference>
<comment type="caution">
    <text evidence="2">The sequence shown here is derived from an EMBL/GenBank/DDBJ whole genome shotgun (WGS) entry which is preliminary data.</text>
</comment>
<evidence type="ECO:0000256" key="1">
    <source>
        <dbReference type="SAM" id="Phobius"/>
    </source>
</evidence>
<keyword evidence="3" id="KW-1185">Reference proteome</keyword>
<dbReference type="Pfam" id="PF13160">
    <property type="entry name" value="DUF3995"/>
    <property type="match status" value="1"/>
</dbReference>
<proteinExistence type="predicted"/>
<dbReference type="AlphaFoldDB" id="A0A939GBS7"/>
<evidence type="ECO:0000313" key="3">
    <source>
        <dbReference type="Proteomes" id="UP000664795"/>
    </source>
</evidence>
<keyword evidence="1" id="KW-1133">Transmembrane helix</keyword>
<evidence type="ECO:0000313" key="2">
    <source>
        <dbReference type="EMBL" id="MBO0934334.1"/>
    </source>
</evidence>
<dbReference type="InterPro" id="IPR025058">
    <property type="entry name" value="DUF3995"/>
</dbReference>
<dbReference type="EMBL" id="JAFMYU010000030">
    <property type="protein sequence ID" value="MBO0934334.1"/>
    <property type="molecule type" value="Genomic_DNA"/>
</dbReference>
<sequence>MLATTALINTVILLAISGLHVYWAVGGKWGMAVATPELPQKSGEKAFTPGPLITLVVAAGLALFAVLHLAKLGWLPLPLSEKWLRYGLLAVGGIFFLRVIGDFRYVGFFKHVTDTAFAKMDTAYYVPLCLVISINAFWTAVG</sequence>
<keyword evidence="1" id="KW-0812">Transmembrane</keyword>
<feature type="transmembrane region" description="Helical" evidence="1">
    <location>
        <begin position="122"/>
        <end position="141"/>
    </location>
</feature>
<accession>A0A939GBS7</accession>
<name>A0A939GBS7_9BACT</name>
<feature type="transmembrane region" description="Helical" evidence="1">
    <location>
        <begin position="46"/>
        <end position="71"/>
    </location>
</feature>
<keyword evidence="1" id="KW-0472">Membrane</keyword>
<feature type="transmembrane region" description="Helical" evidence="1">
    <location>
        <begin position="6"/>
        <end position="25"/>
    </location>
</feature>
<gene>
    <name evidence="2" type="ORF">J2I48_25220</name>
</gene>
<organism evidence="2 3">
    <name type="scientific">Fibrella aquatilis</name>
    <dbReference type="NCBI Taxonomy" id="2817059"/>
    <lineage>
        <taxon>Bacteria</taxon>
        <taxon>Pseudomonadati</taxon>
        <taxon>Bacteroidota</taxon>
        <taxon>Cytophagia</taxon>
        <taxon>Cytophagales</taxon>
        <taxon>Spirosomataceae</taxon>
        <taxon>Fibrella</taxon>
    </lineage>
</organism>
<protein>
    <submittedName>
        <fullName evidence="2">DUF3995 domain-containing protein</fullName>
    </submittedName>
</protein>
<dbReference type="RefSeq" id="WP_207338299.1">
    <property type="nucleotide sequence ID" value="NZ_JAFMYU010000030.1"/>
</dbReference>
<feature type="transmembrane region" description="Helical" evidence="1">
    <location>
        <begin position="83"/>
        <end position="101"/>
    </location>
</feature>